<proteinExistence type="predicted"/>
<evidence type="ECO:0000313" key="2">
    <source>
        <dbReference type="EMBL" id="RPD65357.1"/>
    </source>
</evidence>
<keyword evidence="3" id="KW-1185">Reference proteome</keyword>
<dbReference type="AlphaFoldDB" id="A0A5C2SQG9"/>
<protein>
    <submittedName>
        <fullName evidence="2">Uncharacterized protein</fullName>
    </submittedName>
</protein>
<feature type="compositionally biased region" description="Basic and acidic residues" evidence="1">
    <location>
        <begin position="449"/>
        <end position="458"/>
    </location>
</feature>
<gene>
    <name evidence="2" type="ORF">L227DRAFT_209286</name>
</gene>
<accession>A0A5C2SQG9</accession>
<organism evidence="2 3">
    <name type="scientific">Lentinus tigrinus ALCF2SS1-6</name>
    <dbReference type="NCBI Taxonomy" id="1328759"/>
    <lineage>
        <taxon>Eukaryota</taxon>
        <taxon>Fungi</taxon>
        <taxon>Dikarya</taxon>
        <taxon>Basidiomycota</taxon>
        <taxon>Agaricomycotina</taxon>
        <taxon>Agaricomycetes</taxon>
        <taxon>Polyporales</taxon>
        <taxon>Polyporaceae</taxon>
        <taxon>Lentinus</taxon>
    </lineage>
</organism>
<name>A0A5C2SQG9_9APHY</name>
<feature type="region of interest" description="Disordered" evidence="1">
    <location>
        <begin position="51"/>
        <end position="114"/>
    </location>
</feature>
<sequence length="550" mass="59803">MDFVSSISSSSGSFDGAMFARYMLEPNPEGCTPPRITRFSFEDEDVRDNITSSFSGQFSSYYGLPYDSSPPPEENNQDAASEHSSRGPSTPSAPDHLPLTLDPSSPLSMSIKPLDDPFTQDSASFFLDPHSLPPGQSLLNDTPSYLGLASARSQDIPSPSRPPRIHSQTIFMSPPVSVPARQTISPVEDYPQVPDPSRGATVEQLALKIPMSRSRSGSLSTLIHALEDASPGWYQSLMDTALPHSVSQSPLATLREASRYPKHSSGLQGLPSSMLTDLAELEILAFTVARLPIPRPRTMALEVVATAFFAPSSSAPPLPRQLASLQPCSLTSLEEEDEERERQPTVRYAATIHSREEDRSSDVSSSSPRSAQDDYSCYSASADQPAFTNLTHHPKLTKTLGMRSSLPATTRSLAPAPKTPPWRAGRHSAIPRMSAQPISRGRPPPLLQDDMKIPKEAPRPQTPHKTPKPRNLQSLFRRRPSAPPMPMQPPDLGASPVQNKVKRAAHLSEPVMRLPLHRTSDSPLGKPYGAASEAPYLLPPQSPLGSFLPM</sequence>
<feature type="compositionally biased region" description="Low complexity" evidence="1">
    <location>
        <begin position="52"/>
        <end position="63"/>
    </location>
</feature>
<feature type="region of interest" description="Disordered" evidence="1">
    <location>
        <begin position="516"/>
        <end position="550"/>
    </location>
</feature>
<evidence type="ECO:0000256" key="1">
    <source>
        <dbReference type="SAM" id="MobiDB-lite"/>
    </source>
</evidence>
<feature type="region of interest" description="Disordered" evidence="1">
    <location>
        <begin position="24"/>
        <end position="43"/>
    </location>
</feature>
<dbReference type="EMBL" id="ML122252">
    <property type="protein sequence ID" value="RPD65357.1"/>
    <property type="molecule type" value="Genomic_DNA"/>
</dbReference>
<feature type="compositionally biased region" description="Low complexity" evidence="1">
    <location>
        <begin position="362"/>
        <end position="376"/>
    </location>
</feature>
<evidence type="ECO:0000313" key="3">
    <source>
        <dbReference type="Proteomes" id="UP000313359"/>
    </source>
</evidence>
<feature type="region of interest" description="Disordered" evidence="1">
    <location>
        <begin position="398"/>
        <end position="496"/>
    </location>
</feature>
<feature type="region of interest" description="Disordered" evidence="1">
    <location>
        <begin position="332"/>
        <end position="377"/>
    </location>
</feature>
<feature type="compositionally biased region" description="Low complexity" evidence="1">
    <location>
        <begin position="94"/>
        <end position="110"/>
    </location>
</feature>
<dbReference type="Proteomes" id="UP000313359">
    <property type="component" value="Unassembled WGS sequence"/>
</dbReference>
<reference evidence="2" key="1">
    <citation type="journal article" date="2018" name="Genome Biol. Evol.">
        <title>Genomics and development of Lentinus tigrinus, a white-rot wood-decaying mushroom with dimorphic fruiting bodies.</title>
        <authorList>
            <person name="Wu B."/>
            <person name="Xu Z."/>
            <person name="Knudson A."/>
            <person name="Carlson A."/>
            <person name="Chen N."/>
            <person name="Kovaka S."/>
            <person name="LaButti K."/>
            <person name="Lipzen A."/>
            <person name="Pennachio C."/>
            <person name="Riley R."/>
            <person name="Schakwitz W."/>
            <person name="Umezawa K."/>
            <person name="Ohm R.A."/>
            <person name="Grigoriev I.V."/>
            <person name="Nagy L.G."/>
            <person name="Gibbons J."/>
            <person name="Hibbett D."/>
        </authorList>
    </citation>
    <scope>NUCLEOTIDE SEQUENCE [LARGE SCALE GENOMIC DNA]</scope>
    <source>
        <strain evidence="2">ALCF2SS1-6</strain>
    </source>
</reference>
<dbReference type="OrthoDB" id="2755543at2759"/>